<dbReference type="InterPro" id="IPR036514">
    <property type="entry name" value="SGNH_hydro_sf"/>
</dbReference>
<dbReference type="STRING" id="1586287.BBK82_04350"/>
<proteinExistence type="predicted"/>
<protein>
    <submittedName>
        <fullName evidence="1">Lysophospholipase</fullName>
    </submittedName>
</protein>
<reference evidence="1 2" key="1">
    <citation type="submission" date="2016-07" db="EMBL/GenBank/DDBJ databases">
        <title>Complete genome sequence of the Lentzea guizhouensis DHS C013.</title>
        <authorList>
            <person name="Cao C."/>
        </authorList>
    </citation>
    <scope>NUCLEOTIDE SEQUENCE [LARGE SCALE GENOMIC DNA]</scope>
    <source>
        <strain evidence="1 2">DHS C013</strain>
    </source>
</reference>
<dbReference type="Proteomes" id="UP000093053">
    <property type="component" value="Chromosome"/>
</dbReference>
<dbReference type="InterPro" id="IPR050023">
    <property type="entry name" value="OctT"/>
</dbReference>
<sequence>MAALVVQRGHHALRLLVLGDSLSFFGPSGPLPADHPRLWHNICAAALGGSAELAAGFGWTARDAWWALTGDPRIWSLLPSTDVLVFAVGSMDTLPSPLPTYLREGLRYVRPDWLRRWVRARYIAVQPLLAPYARVALPPALTARYLRDSLQSVRNLQYTMPAVGMVPSVHRAESYAYVHSGHAAAVRAVRGWAARADVPLLDLPSVVGPHVRSGAGNPDGMHWGWEGHELVGKAMAELISSVAVNHTEE</sequence>
<gene>
    <name evidence="1" type="ORF">BBK82_04350</name>
</gene>
<keyword evidence="2" id="KW-1185">Reference proteome</keyword>
<evidence type="ECO:0000313" key="1">
    <source>
        <dbReference type="EMBL" id="ANZ35428.1"/>
    </source>
</evidence>
<dbReference type="EMBL" id="CP016793">
    <property type="protein sequence ID" value="ANZ35428.1"/>
    <property type="molecule type" value="Genomic_DNA"/>
</dbReference>
<accession>A0A1B2HCI0</accession>
<organism evidence="1 2">
    <name type="scientific">Lentzea guizhouensis</name>
    <dbReference type="NCBI Taxonomy" id="1586287"/>
    <lineage>
        <taxon>Bacteria</taxon>
        <taxon>Bacillati</taxon>
        <taxon>Actinomycetota</taxon>
        <taxon>Actinomycetes</taxon>
        <taxon>Pseudonocardiales</taxon>
        <taxon>Pseudonocardiaceae</taxon>
        <taxon>Lentzea</taxon>
    </lineage>
</organism>
<dbReference type="AlphaFoldDB" id="A0A1B2HCI0"/>
<name>A0A1B2HCI0_9PSEU</name>
<dbReference type="Gene3D" id="3.40.50.1110">
    <property type="entry name" value="SGNH hydrolase"/>
    <property type="match status" value="1"/>
</dbReference>
<evidence type="ECO:0000313" key="2">
    <source>
        <dbReference type="Proteomes" id="UP000093053"/>
    </source>
</evidence>
<dbReference type="NCBIfam" id="NF043016">
    <property type="entry name" value="DigluglyOctase"/>
    <property type="match status" value="1"/>
</dbReference>
<dbReference type="RefSeq" id="WP_065913842.1">
    <property type="nucleotide sequence ID" value="NZ_CP016793.1"/>
</dbReference>
<dbReference type="KEGG" id="led:BBK82_04350"/>
<dbReference type="SUPFAM" id="SSF52266">
    <property type="entry name" value="SGNH hydrolase"/>
    <property type="match status" value="1"/>
</dbReference>